<sequence>MSSRKKKKLAIEIVNTVTMPVLKGKPAKQEAGACSAAELENVKSKLLCSEHRLGDSNDIFCWVDKSQSNAPHYPLCTRDLQEWAKYLHDSARDSDNPCVTLPNTPHFNEFRKTRKERTVSSLQRVPTELISPIIHNHVHLSPAIDDMWSSNSTLSGRQWEDTTVPQPLKRTYALYMESDEETNEDPDEPPQDDIGDILTSIGLRYPALNFLQFYVVKVGMSEGAAYTFHTHVCKAHMKEECAKARRNAKGKKRAQVQADNSERPQGGDLVTSL</sequence>
<protein>
    <submittedName>
        <fullName evidence="2">Uncharacterized protein</fullName>
    </submittedName>
</protein>
<dbReference type="EMBL" id="JABBWD010000056">
    <property type="protein sequence ID" value="KAG1771917.1"/>
    <property type="molecule type" value="Genomic_DNA"/>
</dbReference>
<accession>A0A9P6ZM00</accession>
<dbReference type="OrthoDB" id="2674399at2759"/>
<name>A0A9P6ZM00_9AGAM</name>
<dbReference type="AlphaFoldDB" id="A0A9P6ZM00"/>
<proteinExistence type="predicted"/>
<comment type="caution">
    <text evidence="2">The sequence shown here is derived from an EMBL/GenBank/DDBJ whole genome shotgun (WGS) entry which is preliminary data.</text>
</comment>
<reference evidence="2" key="1">
    <citation type="journal article" date="2020" name="New Phytol.">
        <title>Comparative genomics reveals dynamic genome evolution in host specialist ectomycorrhizal fungi.</title>
        <authorList>
            <person name="Lofgren L.A."/>
            <person name="Nguyen N.H."/>
            <person name="Vilgalys R."/>
            <person name="Ruytinx J."/>
            <person name="Liao H.L."/>
            <person name="Branco S."/>
            <person name="Kuo A."/>
            <person name="LaButti K."/>
            <person name="Lipzen A."/>
            <person name="Andreopoulos W."/>
            <person name="Pangilinan J."/>
            <person name="Riley R."/>
            <person name="Hundley H."/>
            <person name="Na H."/>
            <person name="Barry K."/>
            <person name="Grigoriev I.V."/>
            <person name="Stajich J.E."/>
            <person name="Kennedy P.G."/>
        </authorList>
    </citation>
    <scope>NUCLEOTIDE SEQUENCE</scope>
    <source>
        <strain evidence="2">DOB743</strain>
    </source>
</reference>
<feature type="compositionally biased region" description="Basic residues" evidence="1">
    <location>
        <begin position="245"/>
        <end position="254"/>
    </location>
</feature>
<evidence type="ECO:0000313" key="2">
    <source>
        <dbReference type="EMBL" id="KAG1771917.1"/>
    </source>
</evidence>
<dbReference type="Proteomes" id="UP000714275">
    <property type="component" value="Unassembled WGS sequence"/>
</dbReference>
<feature type="region of interest" description="Disordered" evidence="1">
    <location>
        <begin position="245"/>
        <end position="273"/>
    </location>
</feature>
<keyword evidence="3" id="KW-1185">Reference proteome</keyword>
<organism evidence="2 3">
    <name type="scientific">Suillus placidus</name>
    <dbReference type="NCBI Taxonomy" id="48579"/>
    <lineage>
        <taxon>Eukaryota</taxon>
        <taxon>Fungi</taxon>
        <taxon>Dikarya</taxon>
        <taxon>Basidiomycota</taxon>
        <taxon>Agaricomycotina</taxon>
        <taxon>Agaricomycetes</taxon>
        <taxon>Agaricomycetidae</taxon>
        <taxon>Boletales</taxon>
        <taxon>Suillineae</taxon>
        <taxon>Suillaceae</taxon>
        <taxon>Suillus</taxon>
    </lineage>
</organism>
<gene>
    <name evidence="2" type="ORF">EV702DRAFT_1048836</name>
</gene>
<evidence type="ECO:0000256" key="1">
    <source>
        <dbReference type="SAM" id="MobiDB-lite"/>
    </source>
</evidence>
<evidence type="ECO:0000313" key="3">
    <source>
        <dbReference type="Proteomes" id="UP000714275"/>
    </source>
</evidence>